<evidence type="ECO:0000313" key="11">
    <source>
        <dbReference type="Proteomes" id="UP001652504"/>
    </source>
</evidence>
<dbReference type="Pfam" id="PF00860">
    <property type="entry name" value="Xan_ur_permease"/>
    <property type="match status" value="1"/>
</dbReference>
<comment type="caution">
    <text evidence="10">The sequence shown here is derived from an EMBL/GenBank/DDBJ whole genome shotgun (WGS) entry which is preliminary data.</text>
</comment>
<evidence type="ECO:0000313" key="10">
    <source>
        <dbReference type="EMBL" id="MCV2885668.1"/>
    </source>
</evidence>
<feature type="transmembrane region" description="Helical" evidence="9">
    <location>
        <begin position="356"/>
        <end position="373"/>
    </location>
</feature>
<feature type="transmembrane region" description="Helical" evidence="9">
    <location>
        <begin position="393"/>
        <end position="415"/>
    </location>
</feature>
<feature type="transmembrane region" description="Helical" evidence="9">
    <location>
        <begin position="259"/>
        <end position="278"/>
    </location>
</feature>
<keyword evidence="5 8" id="KW-0812">Transmembrane</keyword>
<dbReference type="EMBL" id="JAOWKX010000007">
    <property type="protein sequence ID" value="MCV2885668.1"/>
    <property type="molecule type" value="Genomic_DNA"/>
</dbReference>
<feature type="transmembrane region" description="Helical" evidence="9">
    <location>
        <begin position="176"/>
        <end position="194"/>
    </location>
</feature>
<comment type="subcellular location">
    <subcellularLocation>
        <location evidence="1 8">Cell membrane</location>
        <topology evidence="1 8">Multi-pass membrane protein</topology>
    </subcellularLocation>
</comment>
<feature type="transmembrane region" description="Helical" evidence="9">
    <location>
        <begin position="427"/>
        <end position="444"/>
    </location>
</feature>
<organism evidence="10 11">
    <name type="scientific">Fluctibacter corallii</name>
    <dbReference type="NCBI Taxonomy" id="2984329"/>
    <lineage>
        <taxon>Bacteria</taxon>
        <taxon>Pseudomonadati</taxon>
        <taxon>Pseudomonadota</taxon>
        <taxon>Gammaproteobacteria</taxon>
        <taxon>Alteromonadales</taxon>
        <taxon>Alteromonadaceae</taxon>
        <taxon>Fluctibacter</taxon>
    </lineage>
</organism>
<evidence type="ECO:0000256" key="3">
    <source>
        <dbReference type="ARBA" id="ARBA00022448"/>
    </source>
</evidence>
<keyword evidence="7 8" id="KW-0472">Membrane</keyword>
<keyword evidence="11" id="KW-1185">Reference proteome</keyword>
<dbReference type="InterPro" id="IPR045018">
    <property type="entry name" value="Azg-like"/>
</dbReference>
<dbReference type="PANTHER" id="PTHR43337">
    <property type="entry name" value="XANTHINE/URACIL PERMEASE C887.17-RELATED"/>
    <property type="match status" value="1"/>
</dbReference>
<evidence type="ECO:0000256" key="2">
    <source>
        <dbReference type="ARBA" id="ARBA00005697"/>
    </source>
</evidence>
<feature type="transmembrane region" description="Helical" evidence="9">
    <location>
        <begin position="79"/>
        <end position="97"/>
    </location>
</feature>
<feature type="transmembrane region" description="Helical" evidence="9">
    <location>
        <begin position="103"/>
        <end position="125"/>
    </location>
</feature>
<sequence>MSNATQLSVLERIFKIQARGSTLRTEIIAGLTTFAAMSYVLVVNPNILAAGGMPIEGLITVTALAACIGTLLMAFLTNYPLALAPGMGLNAFFAFTICLTREIPWEAALGIVFWNGILFVLLSVTGVRKKIADAIPGALKVGVQAGIGLFIAFIGLRNAGIITSHPETLVTLGDFTQTPTLLAFIGILLTVILIVRNIPGAILLSVIFLTVAGAFIPTEDGFITATPASIIGAPDGISSTFLAMDFFYPIEHIAETWDLIFALLFVNMFDTIGTLIGVSRKAKLLDESGNLPKIGNAMMADATASVAGATLGTSPVTTYVESAAGVSVGGRTGLTAVVVAICFLVALIFTPLMKVIPLMATTPALLMVGIFMMESIRQLDFDDMTSLATATVTLLAMPLTYSISEGIALGFITYTAIKIGTGKFKDVSTITYILAAIFFMRYIFDLQ</sequence>
<evidence type="ECO:0000256" key="6">
    <source>
        <dbReference type="ARBA" id="ARBA00022989"/>
    </source>
</evidence>
<dbReference type="InterPro" id="IPR006043">
    <property type="entry name" value="NCS2"/>
</dbReference>
<name>A0ABT3AAH2_9ALTE</name>
<evidence type="ECO:0000256" key="7">
    <source>
        <dbReference type="ARBA" id="ARBA00023136"/>
    </source>
</evidence>
<keyword evidence="3 8" id="KW-0813">Transport</keyword>
<feature type="transmembrane region" description="Helical" evidence="9">
    <location>
        <begin position="201"/>
        <end position="218"/>
    </location>
</feature>
<protein>
    <submittedName>
        <fullName evidence="10">NCS2 family permease</fullName>
    </submittedName>
</protein>
<gene>
    <name evidence="10" type="ORF">OE749_13300</name>
</gene>
<reference evidence="10 11" key="1">
    <citation type="submission" date="2022-10" db="EMBL/GenBank/DDBJ databases">
        <title>Aestuariibacter sp. AA17 isolated from Montipora capitata coral fragment.</title>
        <authorList>
            <person name="Emsley S.A."/>
            <person name="Pfannmuller K.M."/>
            <person name="Loughran R.M."/>
            <person name="Shlafstein M."/>
            <person name="Papke E."/>
            <person name="Saw J.H."/>
            <person name="Ushijima B."/>
            <person name="Videau P."/>
        </authorList>
    </citation>
    <scope>NUCLEOTIDE SEQUENCE [LARGE SCALE GENOMIC DNA]</scope>
    <source>
        <strain evidence="10 11">AA17</strain>
    </source>
</reference>
<evidence type="ECO:0000256" key="5">
    <source>
        <dbReference type="ARBA" id="ARBA00022692"/>
    </source>
</evidence>
<keyword evidence="4 8" id="KW-1003">Cell membrane</keyword>
<keyword evidence="6 8" id="KW-1133">Transmembrane helix</keyword>
<accession>A0ABT3AAH2</accession>
<dbReference type="PANTHER" id="PTHR43337:SF1">
    <property type="entry name" value="XANTHINE_URACIL PERMEASE C887.17-RELATED"/>
    <property type="match status" value="1"/>
</dbReference>
<evidence type="ECO:0000256" key="9">
    <source>
        <dbReference type="SAM" id="Phobius"/>
    </source>
</evidence>
<feature type="transmembrane region" description="Helical" evidence="9">
    <location>
        <begin position="47"/>
        <end position="72"/>
    </location>
</feature>
<feature type="transmembrane region" description="Helical" evidence="9">
    <location>
        <begin position="332"/>
        <end position="349"/>
    </location>
</feature>
<proteinExistence type="inferred from homology"/>
<feature type="transmembrane region" description="Helical" evidence="9">
    <location>
        <begin position="21"/>
        <end position="41"/>
    </location>
</feature>
<dbReference type="InterPro" id="IPR026033">
    <property type="entry name" value="Azg-like_bact_archaea"/>
</dbReference>
<evidence type="ECO:0000256" key="8">
    <source>
        <dbReference type="PIRNR" id="PIRNR005353"/>
    </source>
</evidence>
<dbReference type="Proteomes" id="UP001652504">
    <property type="component" value="Unassembled WGS sequence"/>
</dbReference>
<dbReference type="PIRSF" id="PIRSF005353">
    <property type="entry name" value="PbuG"/>
    <property type="match status" value="1"/>
</dbReference>
<comment type="similarity">
    <text evidence="2 8">Belongs to the nucleobase:cation symporter-2 (NCS2) (TC 2.A.40) family. Azg-like subfamily.</text>
</comment>
<evidence type="ECO:0000256" key="4">
    <source>
        <dbReference type="ARBA" id="ARBA00022475"/>
    </source>
</evidence>
<dbReference type="RefSeq" id="WP_263712957.1">
    <property type="nucleotide sequence ID" value="NZ_JAOWKX010000007.1"/>
</dbReference>
<feature type="transmembrane region" description="Helical" evidence="9">
    <location>
        <begin position="137"/>
        <end position="156"/>
    </location>
</feature>
<evidence type="ECO:0000256" key="1">
    <source>
        <dbReference type="ARBA" id="ARBA00004651"/>
    </source>
</evidence>